<reference evidence="1" key="1">
    <citation type="submission" date="2021-02" db="EMBL/GenBank/DDBJ databases">
        <authorList>
            <person name="Nowell W R."/>
        </authorList>
    </citation>
    <scope>NUCLEOTIDE SEQUENCE</scope>
</reference>
<protein>
    <submittedName>
        <fullName evidence="1">Uncharacterized protein</fullName>
    </submittedName>
</protein>
<comment type="caution">
    <text evidence="1">The sequence shown here is derived from an EMBL/GenBank/DDBJ whole genome shotgun (WGS) entry which is preliminary data.</text>
</comment>
<evidence type="ECO:0000313" key="1">
    <source>
        <dbReference type="EMBL" id="CAF5221769.1"/>
    </source>
</evidence>
<accession>A0A8S3JSK1</accession>
<evidence type="ECO:0000313" key="2">
    <source>
        <dbReference type="Proteomes" id="UP000676336"/>
    </source>
</evidence>
<sequence>MNNLILCSNNNEVLMVTIPVTMNDTNILTNQIQLSNKIEQIRVLYESNTQSILSIKMENSETKIYQFNKKDSAIEWEHHELNIQIKSNGFYSIITEKSLVGQQILEASASEQKLNFYVSNINEQTLSNTRSYSIELPENMGGIEYIAYSIVKSTQLVTLRMQDGSLLVIKLTDSG</sequence>
<proteinExistence type="predicted"/>
<dbReference type="AlphaFoldDB" id="A0A8S3JSK1"/>
<dbReference type="EMBL" id="CAJOBI010351981">
    <property type="protein sequence ID" value="CAF5221769.1"/>
    <property type="molecule type" value="Genomic_DNA"/>
</dbReference>
<gene>
    <name evidence="1" type="ORF">SMN809_LOCUS82521</name>
</gene>
<feature type="non-terminal residue" evidence="1">
    <location>
        <position position="175"/>
    </location>
</feature>
<organism evidence="1 2">
    <name type="scientific">Rotaria magnacalcarata</name>
    <dbReference type="NCBI Taxonomy" id="392030"/>
    <lineage>
        <taxon>Eukaryota</taxon>
        <taxon>Metazoa</taxon>
        <taxon>Spiralia</taxon>
        <taxon>Gnathifera</taxon>
        <taxon>Rotifera</taxon>
        <taxon>Eurotatoria</taxon>
        <taxon>Bdelloidea</taxon>
        <taxon>Philodinida</taxon>
        <taxon>Philodinidae</taxon>
        <taxon>Rotaria</taxon>
    </lineage>
</organism>
<name>A0A8S3JSK1_9BILA</name>
<dbReference type="Proteomes" id="UP000676336">
    <property type="component" value="Unassembled WGS sequence"/>
</dbReference>